<organism evidence="1 2">
    <name type="scientific">Linderina pennispora</name>
    <dbReference type="NCBI Taxonomy" id="61395"/>
    <lineage>
        <taxon>Eukaryota</taxon>
        <taxon>Fungi</taxon>
        <taxon>Fungi incertae sedis</taxon>
        <taxon>Zoopagomycota</taxon>
        <taxon>Kickxellomycotina</taxon>
        <taxon>Kickxellomycetes</taxon>
        <taxon>Kickxellales</taxon>
        <taxon>Kickxellaceae</taxon>
        <taxon>Linderina</taxon>
    </lineage>
</organism>
<evidence type="ECO:0000313" key="2">
    <source>
        <dbReference type="Proteomes" id="UP000193922"/>
    </source>
</evidence>
<reference evidence="1 2" key="1">
    <citation type="submission" date="2016-07" db="EMBL/GenBank/DDBJ databases">
        <title>Pervasive Adenine N6-methylation of Active Genes in Fungi.</title>
        <authorList>
            <consortium name="DOE Joint Genome Institute"/>
            <person name="Mondo S.J."/>
            <person name="Dannebaum R.O."/>
            <person name="Kuo R.C."/>
            <person name="Labutti K."/>
            <person name="Haridas S."/>
            <person name="Kuo A."/>
            <person name="Salamov A."/>
            <person name="Ahrendt S.R."/>
            <person name="Lipzen A."/>
            <person name="Sullivan W."/>
            <person name="Andreopoulos W.B."/>
            <person name="Clum A."/>
            <person name="Lindquist E."/>
            <person name="Daum C."/>
            <person name="Ramamoorthy G.K."/>
            <person name="Gryganskyi A."/>
            <person name="Culley D."/>
            <person name="Magnuson J.K."/>
            <person name="James T.Y."/>
            <person name="O'Malley M.A."/>
            <person name="Stajich J.E."/>
            <person name="Spatafora J.W."/>
            <person name="Visel A."/>
            <person name="Grigoriev I.V."/>
        </authorList>
    </citation>
    <scope>NUCLEOTIDE SEQUENCE [LARGE SCALE GENOMIC DNA]</scope>
    <source>
        <strain evidence="1 2">ATCC 12442</strain>
    </source>
</reference>
<dbReference type="AlphaFoldDB" id="A0A1Y1W1U3"/>
<comment type="caution">
    <text evidence="1">The sequence shown here is derived from an EMBL/GenBank/DDBJ whole genome shotgun (WGS) entry which is preliminary data.</text>
</comment>
<sequence length="227" mass="25398">MTRRYSSLFSCCIVTNIQKRRGWQVSHHCKIVHSYDRKLSLKVGMCPACPPPLTRKGLGWALHVEENWSIYPCKSLIVGDVPISGHMSRSCIQKRVRNGLHHLCIHASGVKKSADISPRPKAHHAHVPSIPPTCCSGPCSASLYRLFLCTYAAMSIRAPGVDKIFHRRLHKSHGTCTSGRIFDSCNEAPPWAGKRRLAIVCRCVFFLNQNKHDNAGWQKVRLVIGAI</sequence>
<protein>
    <submittedName>
        <fullName evidence="1">Uncharacterized protein</fullName>
    </submittedName>
</protein>
<evidence type="ECO:0000313" key="1">
    <source>
        <dbReference type="EMBL" id="ORX67422.1"/>
    </source>
</evidence>
<dbReference type="Proteomes" id="UP000193922">
    <property type="component" value="Unassembled WGS sequence"/>
</dbReference>
<gene>
    <name evidence="1" type="ORF">DL89DRAFT_44535</name>
</gene>
<name>A0A1Y1W1U3_9FUNG</name>
<dbReference type="GeneID" id="63808318"/>
<proteinExistence type="predicted"/>
<accession>A0A1Y1W1U3</accession>
<keyword evidence="2" id="KW-1185">Reference proteome</keyword>
<dbReference type="RefSeq" id="XP_040741309.1">
    <property type="nucleotide sequence ID" value="XM_040891670.1"/>
</dbReference>
<dbReference type="EMBL" id="MCFD01000012">
    <property type="protein sequence ID" value="ORX67422.1"/>
    <property type="molecule type" value="Genomic_DNA"/>
</dbReference>